<evidence type="ECO:0000313" key="2">
    <source>
        <dbReference type="Proteomes" id="UP000321085"/>
    </source>
</evidence>
<sequence>MDGSVEGRADWAVAAITAHCIMTEALVHTICFELADVSRTRLLKVLDIVYDQLEGGLGCDDRTVRAFGEQRDSMRSLLVSSVIQAEMGSASE</sequence>
<reference evidence="1 2" key="1">
    <citation type="submission" date="2019-07" db="EMBL/GenBank/DDBJ databases">
        <title>Whole genome shotgun sequence of Microvirga aerophila NBRC 106136.</title>
        <authorList>
            <person name="Hosoyama A."/>
            <person name="Uohara A."/>
            <person name="Ohji S."/>
            <person name="Ichikawa N."/>
        </authorList>
    </citation>
    <scope>NUCLEOTIDE SEQUENCE [LARGE SCALE GENOMIC DNA]</scope>
    <source>
        <strain evidence="1 2">NBRC 106136</strain>
    </source>
</reference>
<comment type="caution">
    <text evidence="1">The sequence shown here is derived from an EMBL/GenBank/DDBJ whole genome shotgun (WGS) entry which is preliminary data.</text>
</comment>
<dbReference type="AlphaFoldDB" id="A0A512BQF1"/>
<protein>
    <submittedName>
        <fullName evidence="1">Uncharacterized protein</fullName>
    </submittedName>
</protein>
<accession>A0A512BQF1</accession>
<dbReference type="Proteomes" id="UP000321085">
    <property type="component" value="Unassembled WGS sequence"/>
</dbReference>
<dbReference type="EMBL" id="BJYU01000020">
    <property type="protein sequence ID" value="GEO14152.1"/>
    <property type="molecule type" value="Genomic_DNA"/>
</dbReference>
<proteinExistence type="predicted"/>
<evidence type="ECO:0000313" key="1">
    <source>
        <dbReference type="EMBL" id="GEO14152.1"/>
    </source>
</evidence>
<organism evidence="1 2">
    <name type="scientific">Microvirga aerophila</name>
    <dbReference type="NCBI Taxonomy" id="670291"/>
    <lineage>
        <taxon>Bacteria</taxon>
        <taxon>Pseudomonadati</taxon>
        <taxon>Pseudomonadota</taxon>
        <taxon>Alphaproteobacteria</taxon>
        <taxon>Hyphomicrobiales</taxon>
        <taxon>Methylobacteriaceae</taxon>
        <taxon>Microvirga</taxon>
    </lineage>
</organism>
<name>A0A512BQF1_9HYPH</name>
<keyword evidence="2" id="KW-1185">Reference proteome</keyword>
<gene>
    <name evidence="1" type="ORF">MAE02_18480</name>
</gene>